<accession>A0A0K2SQK2</accession>
<dbReference type="EMBL" id="AP014924">
    <property type="protein sequence ID" value="BAS29381.1"/>
    <property type="molecule type" value="Genomic_DNA"/>
</dbReference>
<feature type="coiled-coil region" evidence="1">
    <location>
        <begin position="34"/>
        <end position="61"/>
    </location>
</feature>
<gene>
    <name evidence="2" type="ORF">LIP_3570</name>
</gene>
<sequence>MPKKVTLYVRDGDGQLWERAKALAGGDDSLSGLVTEALRRYVDEQERKQAARQEVKDRMREYVLETTIISGGVVTGSKRKVRFVGALLAEGQEATTIHDVFLTSGGKLVHFIEASDGNFYDVYETLDDLAARAAVPEDVLAEAVEALGEEYVVNID</sequence>
<protein>
    <submittedName>
        <fullName evidence="2">Uncharacterized protein</fullName>
    </submittedName>
</protein>
<proteinExistence type="predicted"/>
<name>A0A0K2SQK2_LIMPI</name>
<reference evidence="3" key="2">
    <citation type="journal article" date="2016" name="Int. J. Syst. Evol. Microbiol.">
        <title>Complete genome sequence and cell structure of Limnochorda pilosa, a Gram-negative spore-former within the phylum Firmicutes.</title>
        <authorList>
            <person name="Watanabe M."/>
            <person name="Kojima H."/>
            <person name="Fukui M."/>
        </authorList>
    </citation>
    <scope>NUCLEOTIDE SEQUENCE [LARGE SCALE GENOMIC DNA]</scope>
    <source>
        <strain evidence="3">HC45</strain>
    </source>
</reference>
<evidence type="ECO:0000313" key="2">
    <source>
        <dbReference type="EMBL" id="BAS29381.1"/>
    </source>
</evidence>
<keyword evidence="3" id="KW-1185">Reference proteome</keyword>
<evidence type="ECO:0000256" key="1">
    <source>
        <dbReference type="SAM" id="Coils"/>
    </source>
</evidence>
<dbReference type="Proteomes" id="UP000065807">
    <property type="component" value="Chromosome"/>
</dbReference>
<dbReference type="OrthoDB" id="3199431at2"/>
<dbReference type="RefSeq" id="WP_068141025.1">
    <property type="nucleotide sequence ID" value="NZ_AP014924.1"/>
</dbReference>
<dbReference type="KEGG" id="lpil:LIP_3570"/>
<evidence type="ECO:0000313" key="3">
    <source>
        <dbReference type="Proteomes" id="UP000065807"/>
    </source>
</evidence>
<keyword evidence="1" id="KW-0175">Coiled coil</keyword>
<dbReference type="AlphaFoldDB" id="A0A0K2SQK2"/>
<reference evidence="3" key="1">
    <citation type="submission" date="2015-07" db="EMBL/GenBank/DDBJ databases">
        <title>Complete genome sequence and phylogenetic analysis of Limnochorda pilosa.</title>
        <authorList>
            <person name="Watanabe M."/>
            <person name="Kojima H."/>
            <person name="Fukui M."/>
        </authorList>
    </citation>
    <scope>NUCLEOTIDE SEQUENCE [LARGE SCALE GENOMIC DNA]</scope>
    <source>
        <strain evidence="3">HC45</strain>
    </source>
</reference>
<organism evidence="2 3">
    <name type="scientific">Limnochorda pilosa</name>
    <dbReference type="NCBI Taxonomy" id="1555112"/>
    <lineage>
        <taxon>Bacteria</taxon>
        <taxon>Bacillati</taxon>
        <taxon>Bacillota</taxon>
        <taxon>Limnochordia</taxon>
        <taxon>Limnochordales</taxon>
        <taxon>Limnochordaceae</taxon>
        <taxon>Limnochorda</taxon>
    </lineage>
</organism>